<gene>
    <name evidence="5" type="ORF">SAMN06295970_11625</name>
</gene>
<dbReference type="Proteomes" id="UP001158049">
    <property type="component" value="Unassembled WGS sequence"/>
</dbReference>
<dbReference type="Gene3D" id="1.10.10.10">
    <property type="entry name" value="Winged helix-like DNA-binding domain superfamily/Winged helix DNA-binding domain"/>
    <property type="match status" value="1"/>
</dbReference>
<dbReference type="SMART" id="SM00347">
    <property type="entry name" value="HTH_MARR"/>
    <property type="match status" value="1"/>
</dbReference>
<dbReference type="EMBL" id="FXUL01000016">
    <property type="protein sequence ID" value="SMP70583.1"/>
    <property type="molecule type" value="Genomic_DNA"/>
</dbReference>
<sequence>MSEPYRLDNYTPDESIGYLLKRAGGQLSTTVDRALAEFDMTHAQLGIFLRLLHGHADTAADLAREMSIDTGAMTRALDRLEEKAFIQRLRSHADRRMVQVSLTDKGRALADQMTLVAINALNHHLRDFTPEEVAQFKMFLRRMIGNT</sequence>
<evidence type="ECO:0000259" key="4">
    <source>
        <dbReference type="PROSITE" id="PS50995"/>
    </source>
</evidence>
<dbReference type="InterPro" id="IPR000835">
    <property type="entry name" value="HTH_MarR-typ"/>
</dbReference>
<accession>A0ABY1QGF4</accession>
<keyword evidence="1" id="KW-0805">Transcription regulation</keyword>
<feature type="domain" description="HTH marR-type" evidence="4">
    <location>
        <begin position="13"/>
        <end position="145"/>
    </location>
</feature>
<dbReference type="PROSITE" id="PS50995">
    <property type="entry name" value="HTH_MARR_2"/>
    <property type="match status" value="1"/>
</dbReference>
<keyword evidence="2" id="KW-0238">DNA-binding</keyword>
<dbReference type="RefSeq" id="WP_283443798.1">
    <property type="nucleotide sequence ID" value="NZ_FXUL01000016.1"/>
</dbReference>
<dbReference type="InterPro" id="IPR036388">
    <property type="entry name" value="WH-like_DNA-bd_sf"/>
</dbReference>
<evidence type="ECO:0000256" key="1">
    <source>
        <dbReference type="ARBA" id="ARBA00023015"/>
    </source>
</evidence>
<keyword evidence="6" id="KW-1185">Reference proteome</keyword>
<evidence type="ECO:0000256" key="3">
    <source>
        <dbReference type="ARBA" id="ARBA00023163"/>
    </source>
</evidence>
<proteinExistence type="predicted"/>
<reference evidence="5 6" key="1">
    <citation type="submission" date="2017-05" db="EMBL/GenBank/DDBJ databases">
        <authorList>
            <person name="Varghese N."/>
            <person name="Submissions S."/>
        </authorList>
    </citation>
    <scope>NUCLEOTIDE SEQUENCE [LARGE SCALE GENOMIC DNA]</scope>
    <source>
        <strain evidence="5 6">DSM 26001</strain>
    </source>
</reference>
<name>A0ABY1QGF4_9BURK</name>
<keyword evidence="3" id="KW-0804">Transcription</keyword>
<dbReference type="SUPFAM" id="SSF46785">
    <property type="entry name" value="Winged helix' DNA-binding domain"/>
    <property type="match status" value="1"/>
</dbReference>
<evidence type="ECO:0000313" key="5">
    <source>
        <dbReference type="EMBL" id="SMP70583.1"/>
    </source>
</evidence>
<dbReference type="PANTHER" id="PTHR42756:SF1">
    <property type="entry name" value="TRANSCRIPTIONAL REPRESSOR OF EMRAB OPERON"/>
    <property type="match status" value="1"/>
</dbReference>
<dbReference type="PRINTS" id="PR00598">
    <property type="entry name" value="HTHMARR"/>
</dbReference>
<dbReference type="Pfam" id="PF01047">
    <property type="entry name" value="MarR"/>
    <property type="match status" value="1"/>
</dbReference>
<dbReference type="PANTHER" id="PTHR42756">
    <property type="entry name" value="TRANSCRIPTIONAL REGULATOR, MARR"/>
    <property type="match status" value="1"/>
</dbReference>
<evidence type="ECO:0000256" key="2">
    <source>
        <dbReference type="ARBA" id="ARBA00023125"/>
    </source>
</evidence>
<protein>
    <submittedName>
        <fullName evidence="5">Transcriptional regulator, MarR family</fullName>
    </submittedName>
</protein>
<dbReference type="InterPro" id="IPR036390">
    <property type="entry name" value="WH_DNA-bd_sf"/>
</dbReference>
<evidence type="ECO:0000313" key="6">
    <source>
        <dbReference type="Proteomes" id="UP001158049"/>
    </source>
</evidence>
<organism evidence="5 6">
    <name type="scientific">Noviherbaspirillum suwonense</name>
    <dbReference type="NCBI Taxonomy" id="1224511"/>
    <lineage>
        <taxon>Bacteria</taxon>
        <taxon>Pseudomonadati</taxon>
        <taxon>Pseudomonadota</taxon>
        <taxon>Betaproteobacteria</taxon>
        <taxon>Burkholderiales</taxon>
        <taxon>Oxalobacteraceae</taxon>
        <taxon>Noviherbaspirillum</taxon>
    </lineage>
</organism>
<comment type="caution">
    <text evidence="5">The sequence shown here is derived from an EMBL/GenBank/DDBJ whole genome shotgun (WGS) entry which is preliminary data.</text>
</comment>